<dbReference type="Pfam" id="PF00291">
    <property type="entry name" value="PALP"/>
    <property type="match status" value="1"/>
</dbReference>
<dbReference type="PANTHER" id="PTHR48078:SF2">
    <property type="entry name" value="CATABOLIC L-SERINE_THREONINE DEHYDRATASE"/>
    <property type="match status" value="1"/>
</dbReference>
<dbReference type="GO" id="GO:0009097">
    <property type="term" value="P:isoleucine biosynthetic process"/>
    <property type="evidence" value="ECO:0007669"/>
    <property type="project" value="TreeGrafter"/>
</dbReference>
<feature type="non-terminal residue" evidence="10">
    <location>
        <position position="102"/>
    </location>
</feature>
<dbReference type="GO" id="GO:0004794">
    <property type="term" value="F:threonine deaminase activity"/>
    <property type="evidence" value="ECO:0007669"/>
    <property type="project" value="TreeGrafter"/>
</dbReference>
<reference evidence="10 11" key="1">
    <citation type="submission" date="2017-03" db="EMBL/GenBank/DDBJ databases">
        <title>Genome Survey of Euroglyphus maynei.</title>
        <authorList>
            <person name="Arlian L.G."/>
            <person name="Morgan M.S."/>
            <person name="Rider S.D."/>
        </authorList>
    </citation>
    <scope>NUCLEOTIDE SEQUENCE [LARGE SCALE GENOMIC DNA]</scope>
    <source>
        <strain evidence="10">Arlian Lab</strain>
        <tissue evidence="10">Whole body</tissue>
    </source>
</reference>
<dbReference type="EC" id="4.3.1.17" evidence="3"/>
<evidence type="ECO:0000256" key="6">
    <source>
        <dbReference type="ARBA" id="ARBA00041766"/>
    </source>
</evidence>
<name>A0A1Y3AYV5_EURMA</name>
<evidence type="ECO:0000256" key="1">
    <source>
        <dbReference type="ARBA" id="ARBA00001933"/>
    </source>
</evidence>
<proteinExistence type="inferred from homology"/>
<evidence type="ECO:0000256" key="7">
    <source>
        <dbReference type="ARBA" id="ARBA00042605"/>
    </source>
</evidence>
<keyword evidence="11" id="KW-1185">Reference proteome</keyword>
<dbReference type="AlphaFoldDB" id="A0A1Y3AYV5"/>
<evidence type="ECO:0000256" key="3">
    <source>
        <dbReference type="ARBA" id="ARBA00012093"/>
    </source>
</evidence>
<evidence type="ECO:0000256" key="5">
    <source>
        <dbReference type="ARBA" id="ARBA00023239"/>
    </source>
</evidence>
<evidence type="ECO:0000256" key="8">
    <source>
        <dbReference type="ARBA" id="ARBA00049406"/>
    </source>
</evidence>
<evidence type="ECO:0000313" key="11">
    <source>
        <dbReference type="Proteomes" id="UP000194236"/>
    </source>
</evidence>
<dbReference type="PANTHER" id="PTHR48078">
    <property type="entry name" value="THREONINE DEHYDRATASE, MITOCHONDRIAL-RELATED"/>
    <property type="match status" value="1"/>
</dbReference>
<dbReference type="GO" id="GO:0003941">
    <property type="term" value="F:L-serine ammonia-lyase activity"/>
    <property type="evidence" value="ECO:0007669"/>
    <property type="project" value="UniProtKB-EC"/>
</dbReference>
<comment type="caution">
    <text evidence="10">The sequence shown here is derived from an EMBL/GenBank/DDBJ whole genome shotgun (WGS) entry which is preliminary data.</text>
</comment>
<dbReference type="Proteomes" id="UP000194236">
    <property type="component" value="Unassembled WGS sequence"/>
</dbReference>
<dbReference type="GO" id="GO:0006567">
    <property type="term" value="P:L-threonine catabolic process"/>
    <property type="evidence" value="ECO:0007669"/>
    <property type="project" value="TreeGrafter"/>
</dbReference>
<dbReference type="EMBL" id="MUJZ01055481">
    <property type="protein sequence ID" value="OTF72596.1"/>
    <property type="molecule type" value="Genomic_DNA"/>
</dbReference>
<evidence type="ECO:0000259" key="9">
    <source>
        <dbReference type="Pfam" id="PF00291"/>
    </source>
</evidence>
<protein>
    <recommendedName>
        <fullName evidence="3">L-serine ammonia-lyase</fullName>
        <ecNumber evidence="3">4.3.1.17</ecNumber>
    </recommendedName>
    <alternativeName>
        <fullName evidence="6">L-serine deaminase</fullName>
    </alternativeName>
    <alternativeName>
        <fullName evidence="7">L-threonine dehydratase</fullName>
    </alternativeName>
</protein>
<gene>
    <name evidence="10" type="ORF">BLA29_008380</name>
</gene>
<dbReference type="SUPFAM" id="SSF53686">
    <property type="entry name" value="Tryptophan synthase beta subunit-like PLP-dependent enzymes"/>
    <property type="match status" value="1"/>
</dbReference>
<dbReference type="GO" id="GO:0006565">
    <property type="term" value="P:L-serine catabolic process"/>
    <property type="evidence" value="ECO:0007669"/>
    <property type="project" value="TreeGrafter"/>
</dbReference>
<dbReference type="Gene3D" id="3.40.50.1100">
    <property type="match status" value="2"/>
</dbReference>
<dbReference type="PROSITE" id="PS00165">
    <property type="entry name" value="DEHYDRATASE_SER_THR"/>
    <property type="match status" value="1"/>
</dbReference>
<dbReference type="InterPro" id="IPR001926">
    <property type="entry name" value="TrpB-like_PALP"/>
</dbReference>
<dbReference type="InterPro" id="IPR050147">
    <property type="entry name" value="Ser/Thr_Dehydratase"/>
</dbReference>
<sequence length="102" mass="11206">MNSPKSPSRQNFNGNIYVRTPLIESVQLRKYCTDRKVYLKMENCQPSGSFKLRGISNLCKYALSAGYTEVVCPSGGNAGLATAYAAMKLKMPCHIIVGQKTP</sequence>
<comment type="cofactor">
    <cofactor evidence="1">
        <name>pyridoxal 5'-phosphate</name>
        <dbReference type="ChEBI" id="CHEBI:597326"/>
    </cofactor>
</comment>
<dbReference type="OrthoDB" id="6492459at2759"/>
<keyword evidence="4" id="KW-0663">Pyridoxal phosphate</keyword>
<evidence type="ECO:0000313" key="10">
    <source>
        <dbReference type="EMBL" id="OTF72596.1"/>
    </source>
</evidence>
<comment type="catalytic activity">
    <reaction evidence="8">
        <text>L-serine = pyruvate + NH4(+)</text>
        <dbReference type="Rhea" id="RHEA:19169"/>
        <dbReference type="ChEBI" id="CHEBI:15361"/>
        <dbReference type="ChEBI" id="CHEBI:28938"/>
        <dbReference type="ChEBI" id="CHEBI:33384"/>
        <dbReference type="EC" id="4.3.1.17"/>
    </reaction>
</comment>
<evidence type="ECO:0000256" key="2">
    <source>
        <dbReference type="ARBA" id="ARBA00010869"/>
    </source>
</evidence>
<feature type="domain" description="Tryptophan synthase beta chain-like PALP" evidence="9">
    <location>
        <begin position="18"/>
        <end position="102"/>
    </location>
</feature>
<evidence type="ECO:0000256" key="4">
    <source>
        <dbReference type="ARBA" id="ARBA00022898"/>
    </source>
</evidence>
<comment type="similarity">
    <text evidence="2">Belongs to the serine/threonine dehydratase family.</text>
</comment>
<keyword evidence="5" id="KW-0456">Lyase</keyword>
<dbReference type="GO" id="GO:0030170">
    <property type="term" value="F:pyridoxal phosphate binding"/>
    <property type="evidence" value="ECO:0007669"/>
    <property type="project" value="InterPro"/>
</dbReference>
<dbReference type="InterPro" id="IPR036052">
    <property type="entry name" value="TrpB-like_PALP_sf"/>
</dbReference>
<dbReference type="InterPro" id="IPR000634">
    <property type="entry name" value="Ser/Thr_deHydtase_PyrdxlP-BS"/>
</dbReference>
<accession>A0A1Y3AYV5</accession>
<organism evidence="10 11">
    <name type="scientific">Euroglyphus maynei</name>
    <name type="common">Mayne's house dust mite</name>
    <dbReference type="NCBI Taxonomy" id="6958"/>
    <lineage>
        <taxon>Eukaryota</taxon>
        <taxon>Metazoa</taxon>
        <taxon>Ecdysozoa</taxon>
        <taxon>Arthropoda</taxon>
        <taxon>Chelicerata</taxon>
        <taxon>Arachnida</taxon>
        <taxon>Acari</taxon>
        <taxon>Acariformes</taxon>
        <taxon>Sarcoptiformes</taxon>
        <taxon>Astigmata</taxon>
        <taxon>Psoroptidia</taxon>
        <taxon>Analgoidea</taxon>
        <taxon>Pyroglyphidae</taxon>
        <taxon>Pyroglyphinae</taxon>
        <taxon>Euroglyphus</taxon>
    </lineage>
</organism>